<evidence type="ECO:0000259" key="3">
    <source>
        <dbReference type="SMART" id="SM00642"/>
    </source>
</evidence>
<dbReference type="Proteomes" id="UP000321197">
    <property type="component" value="Unassembled WGS sequence"/>
</dbReference>
<dbReference type="InterPro" id="IPR055138">
    <property type="entry name" value="Neopullulanase-like_C"/>
</dbReference>
<comment type="caution">
    <text evidence="4">The sequence shown here is derived from an EMBL/GenBank/DDBJ whole genome shotgun (WGS) entry which is preliminary data.</text>
</comment>
<evidence type="ECO:0000313" key="4">
    <source>
        <dbReference type="EMBL" id="GEM83294.1"/>
    </source>
</evidence>
<sequence>MTPEWVKDAVFYQIFPDRFRMGAGPPASPAPVYSSFEAWDAPPTLRGFKGGNLWGVIEKLDYIKEQGFNALYFCPIFSSTANHRYHTSDYFQVDPMLGGNTALRKLVEEAHQRDMRVILDGVFNHCGRAHFAFQHVMENEAASPYRDWFHIYKFPLNAYAKHANYAAWWNNPELPKFNTANPECRAYLLSVAEYWFQYGIDGWRLDVPNEIDDDEFWREFRRRVKAQNPEAYIVGEIWDDATRWLKGDQFDAVMNYPLGRAILGFVGAEVLDKDLAAKSGLGRLESLGAMACHNRLEELFRRYDWDIVSAQMNIMTSHDTPRIYSLLRGQLERVQLAFAMLFTLPGAPTVYYGDEIGMAGGHDPDNRRGMIWDEARWHRSLMQTIQQMAALRLSLPVLRRGRYQYLYAQDSHLAFARTHGQSSVVVTVNASPEPWRISVPLHGLWPRGEQAVDLLSGKAGRCAGGYLEDGILEPFSLAVWQALEQS</sequence>
<evidence type="ECO:0000313" key="5">
    <source>
        <dbReference type="Proteomes" id="UP000321197"/>
    </source>
</evidence>
<dbReference type="PANTHER" id="PTHR10357:SF210">
    <property type="entry name" value="MALTODEXTRIN GLUCOSIDASE"/>
    <property type="match status" value="1"/>
</dbReference>
<proteinExistence type="predicted"/>
<dbReference type="SUPFAM" id="SSF51445">
    <property type="entry name" value="(Trans)glycosidases"/>
    <property type="match status" value="1"/>
</dbReference>
<reference evidence="4 5" key="1">
    <citation type="submission" date="2019-07" db="EMBL/GenBank/DDBJ databases">
        <title>Whole genome shotgun sequence of Meiothermus hypogaeus NBRC 106114.</title>
        <authorList>
            <person name="Hosoyama A."/>
            <person name="Uohara A."/>
            <person name="Ohji S."/>
            <person name="Ichikawa N."/>
        </authorList>
    </citation>
    <scope>NUCLEOTIDE SEQUENCE [LARGE SCALE GENOMIC DNA]</scope>
    <source>
        <strain evidence="4 5">NBRC 106114</strain>
    </source>
</reference>
<dbReference type="PANTHER" id="PTHR10357">
    <property type="entry name" value="ALPHA-AMYLASE FAMILY MEMBER"/>
    <property type="match status" value="1"/>
</dbReference>
<dbReference type="RefSeq" id="WP_119339564.1">
    <property type="nucleotide sequence ID" value="NZ_BJXL01000038.1"/>
</dbReference>
<evidence type="ECO:0000256" key="2">
    <source>
        <dbReference type="ARBA" id="ARBA00023295"/>
    </source>
</evidence>
<dbReference type="InterPro" id="IPR013780">
    <property type="entry name" value="Glyco_hydro_b"/>
</dbReference>
<dbReference type="OrthoDB" id="9805159at2"/>
<feature type="domain" description="Glycosyl hydrolase family 13 catalytic" evidence="3">
    <location>
        <begin position="13"/>
        <end position="392"/>
    </location>
</feature>
<dbReference type="SMART" id="SM00642">
    <property type="entry name" value="Aamy"/>
    <property type="match status" value="1"/>
</dbReference>
<keyword evidence="1" id="KW-0378">Hydrolase</keyword>
<dbReference type="AlphaFoldDB" id="A0A511R0Z5"/>
<dbReference type="CDD" id="cd11338">
    <property type="entry name" value="AmyAc_CMD"/>
    <property type="match status" value="1"/>
</dbReference>
<gene>
    <name evidence="4" type="ORF">MHY01S_14600</name>
</gene>
<dbReference type="Pfam" id="PF00128">
    <property type="entry name" value="Alpha-amylase"/>
    <property type="match status" value="1"/>
</dbReference>
<dbReference type="Pfam" id="PF22460">
    <property type="entry name" value="Neopullulanase-like_C"/>
    <property type="match status" value="1"/>
</dbReference>
<keyword evidence="2" id="KW-0326">Glycosidase</keyword>
<protein>
    <submittedName>
        <fullName evidence="4">Pullulanase</fullName>
    </submittedName>
</protein>
<dbReference type="Gene3D" id="3.20.20.80">
    <property type="entry name" value="Glycosidases"/>
    <property type="match status" value="1"/>
</dbReference>
<dbReference type="GO" id="GO:0016798">
    <property type="term" value="F:hydrolase activity, acting on glycosyl bonds"/>
    <property type="evidence" value="ECO:0007669"/>
    <property type="project" value="UniProtKB-KW"/>
</dbReference>
<organism evidence="4 5">
    <name type="scientific">Meiothermus hypogaeus NBRC 106114</name>
    <dbReference type="NCBI Taxonomy" id="1227553"/>
    <lineage>
        <taxon>Bacteria</taxon>
        <taxon>Thermotogati</taxon>
        <taxon>Deinococcota</taxon>
        <taxon>Deinococci</taxon>
        <taxon>Thermales</taxon>
        <taxon>Thermaceae</taxon>
        <taxon>Meiothermus</taxon>
    </lineage>
</organism>
<accession>A0A511R0Z5</accession>
<evidence type="ECO:0000256" key="1">
    <source>
        <dbReference type="ARBA" id="ARBA00022801"/>
    </source>
</evidence>
<dbReference type="InterPro" id="IPR006047">
    <property type="entry name" value="GH13_cat_dom"/>
</dbReference>
<dbReference type="EMBL" id="BJXL01000038">
    <property type="protein sequence ID" value="GEM83294.1"/>
    <property type="molecule type" value="Genomic_DNA"/>
</dbReference>
<name>A0A511R0Z5_9DEIN</name>
<dbReference type="Gene3D" id="2.60.40.1180">
    <property type="entry name" value="Golgi alpha-mannosidase II"/>
    <property type="match status" value="1"/>
</dbReference>
<dbReference type="GO" id="GO:0005975">
    <property type="term" value="P:carbohydrate metabolic process"/>
    <property type="evidence" value="ECO:0007669"/>
    <property type="project" value="InterPro"/>
</dbReference>
<dbReference type="SUPFAM" id="SSF51011">
    <property type="entry name" value="Glycosyl hydrolase domain"/>
    <property type="match status" value="1"/>
</dbReference>
<dbReference type="InterPro" id="IPR017853">
    <property type="entry name" value="GH"/>
</dbReference>